<evidence type="ECO:0000256" key="5">
    <source>
        <dbReference type="ARBA" id="ARBA00023136"/>
    </source>
</evidence>
<comment type="subcellular location">
    <subcellularLocation>
        <location evidence="1">Cell membrane</location>
        <topology evidence="1">Multi-pass membrane protein</topology>
    </subcellularLocation>
</comment>
<dbReference type="GO" id="GO:0005886">
    <property type="term" value="C:plasma membrane"/>
    <property type="evidence" value="ECO:0007669"/>
    <property type="project" value="UniProtKB-SubCell"/>
</dbReference>
<accession>A0AA37XL92</accession>
<dbReference type="CDD" id="cd16380">
    <property type="entry name" value="YitT_C"/>
    <property type="match status" value="1"/>
</dbReference>
<feature type="domain" description="DUF2179" evidence="7">
    <location>
        <begin position="230"/>
        <end position="285"/>
    </location>
</feature>
<dbReference type="InterPro" id="IPR003740">
    <property type="entry name" value="YitT"/>
</dbReference>
<name>A0AA37XL92_9ENTE</name>
<keyword evidence="3 6" id="KW-0812">Transmembrane</keyword>
<keyword evidence="5 6" id="KW-0472">Membrane</keyword>
<dbReference type="Gene3D" id="3.30.70.120">
    <property type="match status" value="1"/>
</dbReference>
<dbReference type="PIRSF" id="PIRSF006483">
    <property type="entry name" value="Membrane_protein_YitT"/>
    <property type="match status" value="1"/>
</dbReference>
<protein>
    <submittedName>
        <fullName evidence="8">Membrane protein</fullName>
    </submittedName>
</protein>
<dbReference type="InterPro" id="IPR019264">
    <property type="entry name" value="DUF2179"/>
</dbReference>
<gene>
    <name evidence="8" type="primary">yitT</name>
    <name evidence="8" type="ORF">GCM10025885_19510</name>
</gene>
<evidence type="ECO:0000256" key="1">
    <source>
        <dbReference type="ARBA" id="ARBA00004651"/>
    </source>
</evidence>
<dbReference type="Pfam" id="PF02588">
    <property type="entry name" value="YitT_membrane"/>
    <property type="match status" value="1"/>
</dbReference>
<evidence type="ECO:0000256" key="4">
    <source>
        <dbReference type="ARBA" id="ARBA00022989"/>
    </source>
</evidence>
<keyword evidence="4 6" id="KW-1133">Transmembrane helix</keyword>
<evidence type="ECO:0000256" key="2">
    <source>
        <dbReference type="ARBA" id="ARBA00022475"/>
    </source>
</evidence>
<evidence type="ECO:0000313" key="8">
    <source>
        <dbReference type="EMBL" id="GMA72902.1"/>
    </source>
</evidence>
<feature type="transmembrane region" description="Helical" evidence="6">
    <location>
        <begin position="14"/>
        <end position="36"/>
    </location>
</feature>
<dbReference type="AlphaFoldDB" id="A0AA37XL92"/>
<evidence type="ECO:0000256" key="3">
    <source>
        <dbReference type="ARBA" id="ARBA00022692"/>
    </source>
</evidence>
<feature type="transmembrane region" description="Helical" evidence="6">
    <location>
        <begin position="114"/>
        <end position="136"/>
    </location>
</feature>
<evidence type="ECO:0000256" key="6">
    <source>
        <dbReference type="SAM" id="Phobius"/>
    </source>
</evidence>
<keyword evidence="2" id="KW-1003">Cell membrane</keyword>
<dbReference type="Proteomes" id="UP001157039">
    <property type="component" value="Unassembled WGS sequence"/>
</dbReference>
<proteinExistence type="predicted"/>
<dbReference type="InterPro" id="IPR015867">
    <property type="entry name" value="N-reg_PII/ATP_PRibTrfase_C"/>
</dbReference>
<dbReference type="PANTHER" id="PTHR33545">
    <property type="entry name" value="UPF0750 MEMBRANE PROTEIN YITT-RELATED"/>
    <property type="match status" value="1"/>
</dbReference>
<reference evidence="8 9" key="1">
    <citation type="journal article" date="2014" name="Int. J. Syst. Evol. Microbiol.">
        <title>Complete genome sequence of Corynebacterium casei LMG S-19264T (=DSM 44701T), isolated from a smear-ripened cheese.</title>
        <authorList>
            <consortium name="US DOE Joint Genome Institute (JGI-PGF)"/>
            <person name="Walter F."/>
            <person name="Albersmeier A."/>
            <person name="Kalinowski J."/>
            <person name="Ruckert C."/>
        </authorList>
    </citation>
    <scope>NUCLEOTIDE SEQUENCE [LARGE SCALE GENOMIC DNA]</scope>
    <source>
        <strain evidence="8 9">NBRC 114545</strain>
    </source>
</reference>
<feature type="transmembrane region" description="Helical" evidence="6">
    <location>
        <begin position="56"/>
        <end position="83"/>
    </location>
</feature>
<dbReference type="PANTHER" id="PTHR33545:SF5">
    <property type="entry name" value="UPF0750 MEMBRANE PROTEIN YITT"/>
    <property type="match status" value="1"/>
</dbReference>
<sequence>MMKNFWKSIVHSDYLTRLSFSLVYALLASVALNFFYEPGNIYASGATGVAQIVSTLFQQVLHIDLSIAWALLLTNFPLFILGWFKISHRFTIFTGVTVGLTSLFMELIPTEVLTTDPIICAIFGGVLTGAGIGYAFKNGLSSGGLDFITIYIRKKTGRDVGSLAIIFNGMIMFAAGMLFGWQYALYSALSIFVSGKVTDVVYTKQKKMQVMIITQRPEAVMDSLQKRLRRGITIINDAQGAYTKEKETVLFTIVTRYEMPLLREGMNESDNDAFVSIVENVQILGNFYEEEL</sequence>
<dbReference type="Pfam" id="PF10035">
    <property type="entry name" value="DUF2179"/>
    <property type="match status" value="1"/>
</dbReference>
<dbReference type="EMBL" id="BSUW01000001">
    <property type="protein sequence ID" value="GMA72902.1"/>
    <property type="molecule type" value="Genomic_DNA"/>
</dbReference>
<dbReference type="InterPro" id="IPR051461">
    <property type="entry name" value="UPF0750_membrane"/>
</dbReference>
<evidence type="ECO:0000259" key="7">
    <source>
        <dbReference type="Pfam" id="PF10035"/>
    </source>
</evidence>
<organism evidence="8 9">
    <name type="scientific">Tetragenococcus osmophilus</name>
    <dbReference type="NCBI Taxonomy" id="526944"/>
    <lineage>
        <taxon>Bacteria</taxon>
        <taxon>Bacillati</taxon>
        <taxon>Bacillota</taxon>
        <taxon>Bacilli</taxon>
        <taxon>Lactobacillales</taxon>
        <taxon>Enterococcaceae</taxon>
        <taxon>Tetragenococcus</taxon>
    </lineage>
</organism>
<evidence type="ECO:0000313" key="9">
    <source>
        <dbReference type="Proteomes" id="UP001157039"/>
    </source>
</evidence>
<comment type="caution">
    <text evidence="8">The sequence shown here is derived from an EMBL/GenBank/DDBJ whole genome shotgun (WGS) entry which is preliminary data.</text>
</comment>
<feature type="transmembrane region" description="Helical" evidence="6">
    <location>
        <begin position="157"/>
        <end position="177"/>
    </location>
</feature>
<feature type="transmembrane region" description="Helical" evidence="6">
    <location>
        <begin position="90"/>
        <end position="108"/>
    </location>
</feature>